<protein>
    <submittedName>
        <fullName evidence="1">Uncharacterized protein</fullName>
    </submittedName>
</protein>
<sequence length="143" mass="15949">MRVRTGRGRRGPSRAPGNDLTRIRFDCWQPDQPSRLLGLAEAEAAYAALPPTASATFSWNDGGDEVVIIGVGEDWSTATMIWDGTFYDLEASEAEGERDIVLCGQVTEYPERLLLPRERGVELLREADADFAALADRYTWVER</sequence>
<dbReference type="RefSeq" id="WP_343937236.1">
    <property type="nucleotide sequence ID" value="NZ_BAAABU010000019.1"/>
</dbReference>
<dbReference type="Proteomes" id="UP001500416">
    <property type="component" value="Unassembled WGS sequence"/>
</dbReference>
<evidence type="ECO:0000313" key="2">
    <source>
        <dbReference type="Proteomes" id="UP001500416"/>
    </source>
</evidence>
<proteinExistence type="predicted"/>
<organism evidence="1 2">
    <name type="scientific">Saccharothrix mutabilis subsp. mutabilis</name>
    <dbReference type="NCBI Taxonomy" id="66855"/>
    <lineage>
        <taxon>Bacteria</taxon>
        <taxon>Bacillati</taxon>
        <taxon>Actinomycetota</taxon>
        <taxon>Actinomycetes</taxon>
        <taxon>Pseudonocardiales</taxon>
        <taxon>Pseudonocardiaceae</taxon>
        <taxon>Saccharothrix</taxon>
    </lineage>
</organism>
<accession>A0ABP3E6P6</accession>
<gene>
    <name evidence="1" type="ORF">GCM10010492_59290</name>
</gene>
<evidence type="ECO:0000313" key="1">
    <source>
        <dbReference type="EMBL" id="GAA0251132.1"/>
    </source>
</evidence>
<name>A0ABP3E6P6_9PSEU</name>
<comment type="caution">
    <text evidence="1">The sequence shown here is derived from an EMBL/GenBank/DDBJ whole genome shotgun (WGS) entry which is preliminary data.</text>
</comment>
<dbReference type="EMBL" id="BAAABU010000019">
    <property type="protein sequence ID" value="GAA0251132.1"/>
    <property type="molecule type" value="Genomic_DNA"/>
</dbReference>
<reference evidence="2" key="1">
    <citation type="journal article" date="2019" name="Int. J. Syst. Evol. Microbiol.">
        <title>The Global Catalogue of Microorganisms (GCM) 10K type strain sequencing project: providing services to taxonomists for standard genome sequencing and annotation.</title>
        <authorList>
            <consortium name="The Broad Institute Genomics Platform"/>
            <consortium name="The Broad Institute Genome Sequencing Center for Infectious Disease"/>
            <person name="Wu L."/>
            <person name="Ma J."/>
        </authorList>
    </citation>
    <scope>NUCLEOTIDE SEQUENCE [LARGE SCALE GENOMIC DNA]</scope>
    <source>
        <strain evidence="2">JCM 3380</strain>
    </source>
</reference>
<keyword evidence="2" id="KW-1185">Reference proteome</keyword>